<name>A0A4P7GGS7_9ACTN</name>
<dbReference type="Pfam" id="PF07398">
    <property type="entry name" value="MDMPI_C"/>
    <property type="match status" value="1"/>
</dbReference>
<proteinExistence type="predicted"/>
<dbReference type="PANTHER" id="PTHR40758:SF1">
    <property type="entry name" value="CONSERVED PROTEIN"/>
    <property type="match status" value="1"/>
</dbReference>
<dbReference type="GO" id="GO:0005886">
    <property type="term" value="C:plasma membrane"/>
    <property type="evidence" value="ECO:0007669"/>
    <property type="project" value="TreeGrafter"/>
</dbReference>
<evidence type="ECO:0000259" key="2">
    <source>
        <dbReference type="Pfam" id="PF11716"/>
    </source>
</evidence>
<dbReference type="Pfam" id="PF11716">
    <property type="entry name" value="MDMPI_N"/>
    <property type="match status" value="1"/>
</dbReference>
<dbReference type="GO" id="GO:0016853">
    <property type="term" value="F:isomerase activity"/>
    <property type="evidence" value="ECO:0007669"/>
    <property type="project" value="UniProtKB-KW"/>
</dbReference>
<evidence type="ECO:0000313" key="4">
    <source>
        <dbReference type="Proteomes" id="UP000294894"/>
    </source>
</evidence>
<keyword evidence="4" id="KW-1185">Reference proteome</keyword>
<dbReference type="SUPFAM" id="SSF109854">
    <property type="entry name" value="DinB/YfiT-like putative metalloenzymes"/>
    <property type="match status" value="1"/>
</dbReference>
<accession>A0A4P7GGS7</accession>
<reference evidence="3 4" key="1">
    <citation type="submission" date="2019-03" db="EMBL/GenBank/DDBJ databases">
        <title>Three New Species of Nocardioides, Nocardioides euryhalodurans sp. nov., Nocardioides seonyuensis sp. nov. and Nocardioides eburneoflavus sp. nov., Iolated from Soil.</title>
        <authorList>
            <person name="Roh S.G."/>
            <person name="Lee C."/>
            <person name="Kim M.-K."/>
            <person name="Kim S.B."/>
        </authorList>
    </citation>
    <scope>NUCLEOTIDE SEQUENCE [LARGE SCALE GENOMIC DNA]</scope>
    <source>
        <strain evidence="3 4">MMS17-SY117</strain>
    </source>
</reference>
<gene>
    <name evidence="3" type="ORF">EXE57_01385</name>
</gene>
<dbReference type="KEGG" id="noy:EXE57_01385"/>
<dbReference type="Proteomes" id="UP000294894">
    <property type="component" value="Chromosome"/>
</dbReference>
<organism evidence="3 4">
    <name type="scientific">Nocardioides euryhalodurans</name>
    <dbReference type="NCBI Taxonomy" id="2518370"/>
    <lineage>
        <taxon>Bacteria</taxon>
        <taxon>Bacillati</taxon>
        <taxon>Actinomycetota</taxon>
        <taxon>Actinomycetes</taxon>
        <taxon>Propionibacteriales</taxon>
        <taxon>Nocardioidaceae</taxon>
        <taxon>Nocardioides</taxon>
    </lineage>
</organism>
<dbReference type="Gene3D" id="1.20.120.450">
    <property type="entry name" value="dinb family like domain"/>
    <property type="match status" value="1"/>
</dbReference>
<protein>
    <submittedName>
        <fullName evidence="3">Maleylpyruvate isomerase family mycothiol-dependent enzyme</fullName>
    </submittedName>
</protein>
<evidence type="ECO:0000259" key="1">
    <source>
        <dbReference type="Pfam" id="PF07398"/>
    </source>
</evidence>
<dbReference type="InterPro" id="IPR034660">
    <property type="entry name" value="DinB/YfiT-like"/>
</dbReference>
<feature type="domain" description="MDMPI C-terminal" evidence="1">
    <location>
        <begin position="148"/>
        <end position="228"/>
    </location>
</feature>
<dbReference type="EMBL" id="CP038267">
    <property type="protein sequence ID" value="QBR91070.1"/>
    <property type="molecule type" value="Genomic_DNA"/>
</dbReference>
<sequence>MDIDAHLDGLREALDRFATCIESADWDAPVPTAPGWDVRHLVAHQGMVHRWATATIEGREVDPEVFEEEGLVARDLLQWLSEGAEPLVEALLSAPDDLDVPVFLHDAPPARAFWARRQCHETTIHAVDALGAALGRRPHAEDTWIGNDLALDGIDELLTGFLPRRKSRLRTPSPMSFAVLPDGAEERWLVTTGEEPPVTTRGAGDASADVVLRGTPVALYLAVWNRSDEVSAPGFELWSEHAKVVWS</sequence>
<dbReference type="AlphaFoldDB" id="A0A4P7GGS7"/>
<dbReference type="PANTHER" id="PTHR40758">
    <property type="entry name" value="CONSERVED PROTEIN"/>
    <property type="match status" value="1"/>
</dbReference>
<keyword evidence="3" id="KW-0413">Isomerase</keyword>
<dbReference type="InterPro" id="IPR024344">
    <property type="entry name" value="MDMPI_metal-binding"/>
</dbReference>
<keyword evidence="3" id="KW-0670">Pyruvate</keyword>
<dbReference type="NCBIfam" id="TIGR03083">
    <property type="entry name" value="maleylpyruvate isomerase family mycothiol-dependent enzyme"/>
    <property type="match status" value="1"/>
</dbReference>
<dbReference type="InterPro" id="IPR017517">
    <property type="entry name" value="Maleyloyr_isom"/>
</dbReference>
<evidence type="ECO:0000313" key="3">
    <source>
        <dbReference type="EMBL" id="QBR91070.1"/>
    </source>
</evidence>
<feature type="domain" description="Mycothiol-dependent maleylpyruvate isomerase metal-binding" evidence="2">
    <location>
        <begin position="10"/>
        <end position="129"/>
    </location>
</feature>
<dbReference type="GO" id="GO:0046872">
    <property type="term" value="F:metal ion binding"/>
    <property type="evidence" value="ECO:0007669"/>
    <property type="project" value="InterPro"/>
</dbReference>
<dbReference type="InterPro" id="IPR010872">
    <property type="entry name" value="MDMPI_C-term_domain"/>
</dbReference>
<dbReference type="OrthoDB" id="3671213at2"/>
<dbReference type="RefSeq" id="WP_135073303.1">
    <property type="nucleotide sequence ID" value="NZ_CP038267.1"/>
</dbReference>